<dbReference type="EMBL" id="CP039247">
    <property type="protein sequence ID" value="QCB27984.1"/>
    <property type="molecule type" value="Genomic_DNA"/>
</dbReference>
<proteinExistence type="predicted"/>
<keyword evidence="2" id="KW-0285">Flavoprotein</keyword>
<name>A0A4P7QGR3_9CORY</name>
<dbReference type="Gene3D" id="3.50.50.60">
    <property type="entry name" value="FAD/NAD(P)-binding domain"/>
    <property type="match status" value="1"/>
</dbReference>
<dbReference type="EC" id="1.14.13.24" evidence="7"/>
<keyword evidence="5" id="KW-0503">Monooxygenase</keyword>
<dbReference type="OrthoDB" id="4568714at2"/>
<dbReference type="PRINTS" id="PR00420">
    <property type="entry name" value="RNGMNOXGNASE"/>
</dbReference>
<evidence type="ECO:0000256" key="1">
    <source>
        <dbReference type="ARBA" id="ARBA00001974"/>
    </source>
</evidence>
<dbReference type="GO" id="GO:0018669">
    <property type="term" value="F:3-hydroxybenzoate 6-monooxygenase activity"/>
    <property type="evidence" value="ECO:0007669"/>
    <property type="project" value="UniProtKB-EC"/>
</dbReference>
<dbReference type="KEGG" id="cee:CENDO_03450"/>
<dbReference type="RefSeq" id="WP_136140785.1">
    <property type="nucleotide sequence ID" value="NZ_CP039247.1"/>
</dbReference>
<protein>
    <submittedName>
        <fullName evidence="7">3-hydroxybenzoate 6-hydroxylase</fullName>
        <ecNumber evidence="7">1.14.13.24</ecNumber>
    </submittedName>
</protein>
<evidence type="ECO:0000256" key="2">
    <source>
        <dbReference type="ARBA" id="ARBA00022630"/>
    </source>
</evidence>
<comment type="cofactor">
    <cofactor evidence="1">
        <name>FAD</name>
        <dbReference type="ChEBI" id="CHEBI:57692"/>
    </cofactor>
</comment>
<dbReference type="Pfam" id="PF01494">
    <property type="entry name" value="FAD_binding_3"/>
    <property type="match status" value="1"/>
</dbReference>
<dbReference type="InterPro" id="IPR002938">
    <property type="entry name" value="FAD-bd"/>
</dbReference>
<sequence>MYTSPISSELAGQKVIISGGGIGGAACAVAMALRGAEVELYERAAEFREVGAGIQIGPHGWRMLKQFGLEKEMVDLGFLPKRMVFKDAISTEDLLTLNFDDEFEAHYAGRYLVIHRSDLLGLLVEAAQALGAKLYNGVTVTGAENTENGAVATLEWAASDGPNTAEGDIFVAYDGIHSVHRKRFVDDVPVGSGYVAYRGTSDRSEDTEMSALEDVVGFIGPKVHFIQYPLRGGKLLNQVAVFESPRYLEGLQSDDIPEDWGNNDEFRGAFGHTNEFIQGRLDHMWLHTWWQMSDREPLMEWADGNIIVMGDAAHPPLQYLASGAVMAIEDAEALASYAADAVNSGTLVWSEVLKEVEAERGPRCARIQTTGRFWGELWHVDGLARLTRNELFRSINVTGWTKYADWLWKYDVADRHYIKNPEAGQLPKEIADWRYRVGEIAKNI</sequence>
<evidence type="ECO:0000259" key="6">
    <source>
        <dbReference type="Pfam" id="PF01494"/>
    </source>
</evidence>
<reference evidence="7 8" key="1">
    <citation type="submission" date="2019-04" db="EMBL/GenBank/DDBJ databases">
        <title>Corynebacterium endometrii sp. nov., isolated from the uterus of a cow with endometritis.</title>
        <authorList>
            <person name="Ballas P."/>
            <person name="Ruckert C."/>
            <person name="Wagener K."/>
            <person name="Drillich M."/>
            <person name="Kaempfer P."/>
            <person name="Busse H.-J."/>
            <person name="Ehling-Schulz M."/>
        </authorList>
    </citation>
    <scope>NUCLEOTIDE SEQUENCE [LARGE SCALE GENOMIC DNA]</scope>
    <source>
        <strain evidence="7 8">LMM-1653</strain>
    </source>
</reference>
<gene>
    <name evidence="7" type="ORF">CENDO_03450</name>
</gene>
<dbReference type="SUPFAM" id="SSF54373">
    <property type="entry name" value="FAD-linked reductases, C-terminal domain"/>
    <property type="match status" value="1"/>
</dbReference>
<dbReference type="SUPFAM" id="SSF51905">
    <property type="entry name" value="FAD/NAD(P)-binding domain"/>
    <property type="match status" value="1"/>
</dbReference>
<keyword evidence="4 7" id="KW-0560">Oxidoreductase</keyword>
<keyword evidence="8" id="KW-1185">Reference proteome</keyword>
<dbReference type="InterPro" id="IPR050493">
    <property type="entry name" value="FAD-dep_Monooxygenase_BioMet"/>
</dbReference>
<evidence type="ECO:0000256" key="4">
    <source>
        <dbReference type="ARBA" id="ARBA00023002"/>
    </source>
</evidence>
<accession>A0A4P7QGR3</accession>
<evidence type="ECO:0000256" key="3">
    <source>
        <dbReference type="ARBA" id="ARBA00022827"/>
    </source>
</evidence>
<feature type="domain" description="FAD-binding" evidence="6">
    <location>
        <begin position="14"/>
        <end position="183"/>
    </location>
</feature>
<dbReference type="PANTHER" id="PTHR13789">
    <property type="entry name" value="MONOOXYGENASE"/>
    <property type="match status" value="1"/>
</dbReference>
<evidence type="ECO:0000256" key="5">
    <source>
        <dbReference type="ARBA" id="ARBA00023033"/>
    </source>
</evidence>
<dbReference type="GO" id="GO:0071949">
    <property type="term" value="F:FAD binding"/>
    <property type="evidence" value="ECO:0007669"/>
    <property type="project" value="InterPro"/>
</dbReference>
<keyword evidence="3" id="KW-0274">FAD</keyword>
<dbReference type="PANTHER" id="PTHR13789:SF318">
    <property type="entry name" value="GERANYLGERANYL DIPHOSPHATE REDUCTASE"/>
    <property type="match status" value="1"/>
</dbReference>
<dbReference type="Proteomes" id="UP000296352">
    <property type="component" value="Chromosome"/>
</dbReference>
<dbReference type="InterPro" id="IPR036188">
    <property type="entry name" value="FAD/NAD-bd_sf"/>
</dbReference>
<evidence type="ECO:0000313" key="8">
    <source>
        <dbReference type="Proteomes" id="UP000296352"/>
    </source>
</evidence>
<organism evidence="7 8">
    <name type="scientific">Corynebacterium endometrii</name>
    <dbReference type="NCBI Taxonomy" id="2488819"/>
    <lineage>
        <taxon>Bacteria</taxon>
        <taxon>Bacillati</taxon>
        <taxon>Actinomycetota</taxon>
        <taxon>Actinomycetes</taxon>
        <taxon>Mycobacteriales</taxon>
        <taxon>Corynebacteriaceae</taxon>
        <taxon>Corynebacterium</taxon>
    </lineage>
</organism>
<evidence type="ECO:0000313" key="7">
    <source>
        <dbReference type="EMBL" id="QCB27984.1"/>
    </source>
</evidence>
<dbReference type="AlphaFoldDB" id="A0A4P7QGR3"/>